<sequence>MRICKIMTAAAVALALTLGAGLARAADTIRVGVLKYGTVNWELTSLASHGFDTQSGIKVEMIPFASNQATLVALQAGEVNVIVSDWLWVSRQRAAGRDFTFVPFSSSVGALMVPANSDIRELADLKGRKVGVAGGPLDKGWLTLRGLAERDAGFDPANENEIIYGAPPLLAKKLEQGELDAVLNYWHYAARLEAKGFRRVLDANDAAIQLGAEGAISAIGYVFDERWANEHRKAMLGFVHASQETKELLKTSDAAWEELRPAMGAEDDATFTALRDRFRAGIPERPLKAEIQDTAHIYRLLAKLGGEKLVGPATEMAPGTFWHALVDGS</sequence>
<proteinExistence type="predicted"/>
<dbReference type="SUPFAM" id="SSF53850">
    <property type="entry name" value="Periplasmic binding protein-like II"/>
    <property type="match status" value="1"/>
</dbReference>
<protein>
    <submittedName>
        <fullName evidence="3">NitT/TauT family transport system substrate-binding protein</fullName>
    </submittedName>
</protein>
<keyword evidence="1" id="KW-0732">Signal</keyword>
<dbReference type="RefSeq" id="WP_107987612.1">
    <property type="nucleotide sequence ID" value="NZ_QAYG01000001.1"/>
</dbReference>
<evidence type="ECO:0000256" key="1">
    <source>
        <dbReference type="SAM" id="SignalP"/>
    </source>
</evidence>
<feature type="domain" description="SsuA/THI5-like" evidence="2">
    <location>
        <begin position="48"/>
        <end position="244"/>
    </location>
</feature>
<feature type="signal peptide" evidence="1">
    <location>
        <begin position="1"/>
        <end position="25"/>
    </location>
</feature>
<name>A0A2T5VE17_9HYPH</name>
<accession>A0A2T5VE17</accession>
<dbReference type="PANTHER" id="PTHR30024">
    <property type="entry name" value="ALIPHATIC SULFONATES-BINDING PROTEIN-RELATED"/>
    <property type="match status" value="1"/>
</dbReference>
<dbReference type="PANTHER" id="PTHR30024:SF48">
    <property type="entry name" value="ABC TRANSPORTER SUBSTRATE-BINDING PROTEIN"/>
    <property type="match status" value="1"/>
</dbReference>
<gene>
    <name evidence="3" type="ORF">C8N35_10115</name>
</gene>
<dbReference type="EMBL" id="QAYG01000001">
    <property type="protein sequence ID" value="PTW61983.1"/>
    <property type="molecule type" value="Genomic_DNA"/>
</dbReference>
<comment type="caution">
    <text evidence="3">The sequence shown here is derived from an EMBL/GenBank/DDBJ whole genome shotgun (WGS) entry which is preliminary data.</text>
</comment>
<keyword evidence="4" id="KW-1185">Reference proteome</keyword>
<evidence type="ECO:0000313" key="3">
    <source>
        <dbReference type="EMBL" id="PTW61983.1"/>
    </source>
</evidence>
<organism evidence="3 4">
    <name type="scientific">Breoghania corrubedonensis</name>
    <dbReference type="NCBI Taxonomy" id="665038"/>
    <lineage>
        <taxon>Bacteria</taxon>
        <taxon>Pseudomonadati</taxon>
        <taxon>Pseudomonadota</taxon>
        <taxon>Alphaproteobacteria</taxon>
        <taxon>Hyphomicrobiales</taxon>
        <taxon>Stappiaceae</taxon>
        <taxon>Breoghania</taxon>
    </lineage>
</organism>
<evidence type="ECO:0000259" key="2">
    <source>
        <dbReference type="Pfam" id="PF09084"/>
    </source>
</evidence>
<dbReference type="InterPro" id="IPR015168">
    <property type="entry name" value="SsuA/THI5"/>
</dbReference>
<reference evidence="3 4" key="1">
    <citation type="submission" date="2018-04" db="EMBL/GenBank/DDBJ databases">
        <title>Genomic Encyclopedia of Archaeal and Bacterial Type Strains, Phase II (KMG-II): from individual species to whole genera.</title>
        <authorList>
            <person name="Goeker M."/>
        </authorList>
    </citation>
    <scope>NUCLEOTIDE SEQUENCE [LARGE SCALE GENOMIC DNA]</scope>
    <source>
        <strain evidence="3 4">DSM 23382</strain>
    </source>
</reference>
<dbReference type="Gene3D" id="3.40.190.10">
    <property type="entry name" value="Periplasmic binding protein-like II"/>
    <property type="match status" value="2"/>
</dbReference>
<dbReference type="Pfam" id="PF09084">
    <property type="entry name" value="NMT1"/>
    <property type="match status" value="1"/>
</dbReference>
<dbReference type="AlphaFoldDB" id="A0A2T5VE17"/>
<evidence type="ECO:0000313" key="4">
    <source>
        <dbReference type="Proteomes" id="UP000244081"/>
    </source>
</evidence>
<feature type="chain" id="PRO_5015402567" evidence="1">
    <location>
        <begin position="26"/>
        <end position="329"/>
    </location>
</feature>
<dbReference type="Proteomes" id="UP000244081">
    <property type="component" value="Unassembled WGS sequence"/>
</dbReference>
<dbReference type="OrthoDB" id="5621714at2"/>